<dbReference type="AlphaFoldDB" id="A0A2S6MU13"/>
<dbReference type="InterPro" id="IPR052528">
    <property type="entry name" value="Sugar_transport-like"/>
</dbReference>
<accession>A0A2S6MU13</accession>
<keyword evidence="1" id="KW-0812">Transmembrane</keyword>
<dbReference type="SUPFAM" id="SSF103473">
    <property type="entry name" value="MFS general substrate transporter"/>
    <property type="match status" value="1"/>
</dbReference>
<keyword evidence="3" id="KW-0472">Membrane</keyword>
<dbReference type="InterPro" id="IPR020846">
    <property type="entry name" value="MFS_dom"/>
</dbReference>
<sequence length="401" mass="41181">MPSSPARRLILGYVLLNASSGVAVGMTQLAMPLFALHLGASPPEIGMIRAVAGAGLLLTAIPAGFLNDRFGAAPMFHLGNAAGIVCCLMLPAIDSLWLLLLALGAEGIARSIKFNALSSSFYRALPVMGVDKVGWPRGSLSIGLGFAGPLLAGLLIARGDFVAVFMIAAAIQLVPSLIFFRLAPVHPRDDDRPKLALGFRGAARAYADVIAHRNVAVALGAEAIGAGGFCIFSTFIGVAATSDLGFPAWTSALFIGAEGLAYILSLFLLGRLTQSRSYRETALTGLGLVALALTGVSLSSRLDLLMGFSALLGVGLGVLNLVSSTRAATVPGEKGKVAALFATAVSVGIVIGPIFAGFVAAMFGSRAVFIAFVPPCLLLAAFTARKQQAFPPEAEEAAEAA</sequence>
<dbReference type="GO" id="GO:0022857">
    <property type="term" value="F:transmembrane transporter activity"/>
    <property type="evidence" value="ECO:0007669"/>
    <property type="project" value="InterPro"/>
</dbReference>
<dbReference type="InterPro" id="IPR036259">
    <property type="entry name" value="MFS_trans_sf"/>
</dbReference>
<protein>
    <recommendedName>
        <fullName evidence="4">Major facilitator superfamily (MFS) profile domain-containing protein</fullName>
    </recommendedName>
</protein>
<evidence type="ECO:0000256" key="3">
    <source>
        <dbReference type="ARBA" id="ARBA00023136"/>
    </source>
</evidence>
<dbReference type="OrthoDB" id="8699103at2"/>
<dbReference type="PANTHER" id="PTHR23526">
    <property type="entry name" value="INTEGRAL MEMBRANE TRANSPORT PROTEIN-RELATED"/>
    <property type="match status" value="1"/>
</dbReference>
<dbReference type="PANTHER" id="PTHR23526:SF2">
    <property type="entry name" value="MAJOR FACILITATOR SUPERFAMILY (MFS) PROFILE DOMAIN-CONTAINING PROTEIN"/>
    <property type="match status" value="1"/>
</dbReference>
<name>A0A2S6MU13_9HYPH</name>
<comment type="caution">
    <text evidence="5">The sequence shown here is derived from an EMBL/GenBank/DDBJ whole genome shotgun (WGS) entry which is preliminary data.</text>
</comment>
<dbReference type="InterPro" id="IPR011701">
    <property type="entry name" value="MFS"/>
</dbReference>
<dbReference type="RefSeq" id="WP_104510823.1">
    <property type="nucleotide sequence ID" value="NZ_JACIGC010000017.1"/>
</dbReference>
<dbReference type="EMBL" id="NHSJ01000140">
    <property type="protein sequence ID" value="PPQ25851.1"/>
    <property type="molecule type" value="Genomic_DNA"/>
</dbReference>
<dbReference type="Proteomes" id="UP000239089">
    <property type="component" value="Unassembled WGS sequence"/>
</dbReference>
<organism evidence="5 6">
    <name type="scientific">Rhodoblastus sphagnicola</name>
    <dbReference type="NCBI Taxonomy" id="333368"/>
    <lineage>
        <taxon>Bacteria</taxon>
        <taxon>Pseudomonadati</taxon>
        <taxon>Pseudomonadota</taxon>
        <taxon>Alphaproteobacteria</taxon>
        <taxon>Hyphomicrobiales</taxon>
        <taxon>Rhodoblastaceae</taxon>
        <taxon>Rhodoblastus</taxon>
    </lineage>
</organism>
<reference evidence="5 6" key="1">
    <citation type="journal article" date="2018" name="Arch. Microbiol.">
        <title>New insights into the metabolic potential of the phototrophic purple bacterium Rhodopila globiformis DSM 161(T) from its draft genome sequence and evidence for a vanadium-dependent nitrogenase.</title>
        <authorList>
            <person name="Imhoff J.F."/>
            <person name="Rahn T."/>
            <person name="Kunzel S."/>
            <person name="Neulinger S.C."/>
        </authorList>
    </citation>
    <scope>NUCLEOTIDE SEQUENCE [LARGE SCALE GENOMIC DNA]</scope>
    <source>
        <strain evidence="5 6">DSM 16996</strain>
    </source>
</reference>
<evidence type="ECO:0000259" key="4">
    <source>
        <dbReference type="PROSITE" id="PS50850"/>
    </source>
</evidence>
<dbReference type="Pfam" id="PF07690">
    <property type="entry name" value="MFS_1"/>
    <property type="match status" value="1"/>
</dbReference>
<dbReference type="Gene3D" id="1.20.1250.20">
    <property type="entry name" value="MFS general substrate transporter like domains"/>
    <property type="match status" value="2"/>
</dbReference>
<keyword evidence="6" id="KW-1185">Reference proteome</keyword>
<dbReference type="PROSITE" id="PS50850">
    <property type="entry name" value="MFS"/>
    <property type="match status" value="1"/>
</dbReference>
<proteinExistence type="predicted"/>
<evidence type="ECO:0000313" key="5">
    <source>
        <dbReference type="EMBL" id="PPQ25851.1"/>
    </source>
</evidence>
<evidence type="ECO:0000313" key="6">
    <source>
        <dbReference type="Proteomes" id="UP000239089"/>
    </source>
</evidence>
<gene>
    <name evidence="5" type="ORF">CCR94_24095</name>
</gene>
<keyword evidence="2" id="KW-1133">Transmembrane helix</keyword>
<evidence type="ECO:0000256" key="1">
    <source>
        <dbReference type="ARBA" id="ARBA00022692"/>
    </source>
</evidence>
<evidence type="ECO:0000256" key="2">
    <source>
        <dbReference type="ARBA" id="ARBA00022989"/>
    </source>
</evidence>
<feature type="domain" description="Major facilitator superfamily (MFS) profile" evidence="4">
    <location>
        <begin position="213"/>
        <end position="401"/>
    </location>
</feature>